<organism evidence="1 2">
    <name type="scientific">Pseudorhizobium tarimense</name>
    <dbReference type="NCBI Taxonomy" id="1079109"/>
    <lineage>
        <taxon>Bacteria</taxon>
        <taxon>Pseudomonadati</taxon>
        <taxon>Pseudomonadota</taxon>
        <taxon>Alphaproteobacteria</taxon>
        <taxon>Hyphomicrobiales</taxon>
        <taxon>Rhizobiaceae</taxon>
        <taxon>Rhizobium/Agrobacterium group</taxon>
        <taxon>Pseudorhizobium</taxon>
    </lineage>
</organism>
<protein>
    <submittedName>
        <fullName evidence="1">Uncharacterized protein</fullName>
    </submittedName>
</protein>
<accession>A0ABV2HD34</accession>
<keyword evidence="2" id="KW-1185">Reference proteome</keyword>
<comment type="caution">
    <text evidence="1">The sequence shown here is derived from an EMBL/GenBank/DDBJ whole genome shotgun (WGS) entry which is preliminary data.</text>
</comment>
<name>A0ABV2HD34_9HYPH</name>
<proteinExistence type="predicted"/>
<dbReference type="EMBL" id="JBEPLJ010000025">
    <property type="protein sequence ID" value="MET3588465.1"/>
    <property type="molecule type" value="Genomic_DNA"/>
</dbReference>
<dbReference type="Proteomes" id="UP001549031">
    <property type="component" value="Unassembled WGS sequence"/>
</dbReference>
<gene>
    <name evidence="1" type="ORF">ABID21_004601</name>
</gene>
<evidence type="ECO:0000313" key="2">
    <source>
        <dbReference type="Proteomes" id="UP001549031"/>
    </source>
</evidence>
<reference evidence="1 2" key="1">
    <citation type="submission" date="2024-06" db="EMBL/GenBank/DDBJ databases">
        <title>Genomic Encyclopedia of Type Strains, Phase IV (KMG-IV): sequencing the most valuable type-strain genomes for metagenomic binning, comparative biology and taxonomic classification.</title>
        <authorList>
            <person name="Goeker M."/>
        </authorList>
    </citation>
    <scope>NUCLEOTIDE SEQUENCE [LARGE SCALE GENOMIC DNA]</scope>
    <source>
        <strain evidence="1 2">DSM 105042</strain>
    </source>
</reference>
<sequence>MKRILSVFRGWGLIGYLALALLAGAVAMEILSWV</sequence>
<evidence type="ECO:0000313" key="1">
    <source>
        <dbReference type="EMBL" id="MET3588465.1"/>
    </source>
</evidence>